<dbReference type="Proteomes" id="UP000702209">
    <property type="component" value="Unassembled WGS sequence"/>
</dbReference>
<evidence type="ECO:0000256" key="3">
    <source>
        <dbReference type="ARBA" id="ARBA00022801"/>
    </source>
</evidence>
<accession>A0ABS0CYD6</accession>
<name>A0ABS0CYD6_9NOCA</name>
<gene>
    <name evidence="6" type="ORF">IU459_26980</name>
</gene>
<organism evidence="6 7">
    <name type="scientific">Nocardia amamiensis</name>
    <dbReference type="NCBI Taxonomy" id="404578"/>
    <lineage>
        <taxon>Bacteria</taxon>
        <taxon>Bacillati</taxon>
        <taxon>Actinomycetota</taxon>
        <taxon>Actinomycetes</taxon>
        <taxon>Mycobacteriales</taxon>
        <taxon>Nocardiaceae</taxon>
        <taxon>Nocardia</taxon>
    </lineage>
</organism>
<keyword evidence="3" id="KW-0378">Hydrolase</keyword>
<dbReference type="CDD" id="cd06583">
    <property type="entry name" value="PGRP"/>
    <property type="match status" value="1"/>
</dbReference>
<sequence>MPDPVWLPDVLRAAGLEVREYPGWRDRGRGDFGSIWGVVCHHTGSFGETPRGIAEHPDLGLCSQLHLDRDGVYTICGVGIAWHAGAGAYPGLPTGNANQCTIGIEAANDGGGRPGLPHRASWSDAQYDAYVRGVAAILDHLGQPASHAIGHKEWAGASQGKWDPGAIDMTIFRADVARAMKHRPLQRGEPGVWGEQFKNFKDQLVSYGTAIFYLDKLVNAIADQVTRGWKQLGVNDKGEPLTLVDSQAAQNERLARMEAKLDELLFGGAK</sequence>
<comment type="caution">
    <text evidence="6">The sequence shown here is derived from an EMBL/GenBank/DDBJ whole genome shotgun (WGS) entry which is preliminary data.</text>
</comment>
<dbReference type="Gene3D" id="3.40.80.10">
    <property type="entry name" value="Peptidoglycan recognition protein-like"/>
    <property type="match status" value="1"/>
</dbReference>
<dbReference type="InterPro" id="IPR002502">
    <property type="entry name" value="Amidase_domain"/>
</dbReference>
<evidence type="ECO:0000313" key="6">
    <source>
        <dbReference type="EMBL" id="MBF6301160.1"/>
    </source>
</evidence>
<dbReference type="Pfam" id="PF01510">
    <property type="entry name" value="Amidase_2"/>
    <property type="match status" value="1"/>
</dbReference>
<dbReference type="InterPro" id="IPR036505">
    <property type="entry name" value="Amidase/PGRP_sf"/>
</dbReference>
<evidence type="ECO:0000313" key="7">
    <source>
        <dbReference type="Proteomes" id="UP000702209"/>
    </source>
</evidence>
<proteinExistence type="predicted"/>
<evidence type="ECO:0000259" key="5">
    <source>
        <dbReference type="SMART" id="SM00644"/>
    </source>
</evidence>
<evidence type="ECO:0000256" key="1">
    <source>
        <dbReference type="ARBA" id="ARBA00001561"/>
    </source>
</evidence>
<dbReference type="EC" id="3.5.1.28" evidence="2"/>
<comment type="catalytic activity">
    <reaction evidence="1">
        <text>Hydrolyzes the link between N-acetylmuramoyl residues and L-amino acid residues in certain cell-wall glycopeptides.</text>
        <dbReference type="EC" id="3.5.1.28"/>
    </reaction>
</comment>
<dbReference type="InterPro" id="IPR051206">
    <property type="entry name" value="NAMLAA_amidase_2"/>
</dbReference>
<keyword evidence="7" id="KW-1185">Reference proteome</keyword>
<dbReference type="PANTHER" id="PTHR30417">
    <property type="entry name" value="N-ACETYLMURAMOYL-L-ALANINE AMIDASE AMID"/>
    <property type="match status" value="1"/>
</dbReference>
<dbReference type="SUPFAM" id="SSF55846">
    <property type="entry name" value="N-acetylmuramoyl-L-alanine amidase-like"/>
    <property type="match status" value="1"/>
</dbReference>
<keyword evidence="4" id="KW-0961">Cell wall biogenesis/degradation</keyword>
<protein>
    <recommendedName>
        <fullName evidence="2">N-acetylmuramoyl-L-alanine amidase</fullName>
        <ecNumber evidence="2">3.5.1.28</ecNumber>
    </recommendedName>
</protein>
<dbReference type="EMBL" id="JADLQX010000024">
    <property type="protein sequence ID" value="MBF6301160.1"/>
    <property type="molecule type" value="Genomic_DNA"/>
</dbReference>
<evidence type="ECO:0000256" key="4">
    <source>
        <dbReference type="ARBA" id="ARBA00023316"/>
    </source>
</evidence>
<reference evidence="6 7" key="1">
    <citation type="submission" date="2020-10" db="EMBL/GenBank/DDBJ databases">
        <title>Identification of Nocardia species via Next-generation sequencing and recognition of intraspecies genetic diversity.</title>
        <authorList>
            <person name="Li P."/>
            <person name="Li P."/>
            <person name="Lu B."/>
        </authorList>
    </citation>
    <scope>NUCLEOTIDE SEQUENCE [LARGE SCALE GENOMIC DNA]</scope>
    <source>
        <strain evidence="6 7">BJ06-0157</strain>
    </source>
</reference>
<dbReference type="PANTHER" id="PTHR30417:SF1">
    <property type="entry name" value="N-ACETYLMURAMOYL-L-ALANINE AMIDASE AMID"/>
    <property type="match status" value="1"/>
</dbReference>
<dbReference type="SMART" id="SM00644">
    <property type="entry name" value="Ami_2"/>
    <property type="match status" value="1"/>
</dbReference>
<feature type="domain" description="N-acetylmuramoyl-L-alanine amidase" evidence="5">
    <location>
        <begin position="23"/>
        <end position="165"/>
    </location>
</feature>
<evidence type="ECO:0000256" key="2">
    <source>
        <dbReference type="ARBA" id="ARBA00011901"/>
    </source>
</evidence>